<keyword evidence="2" id="KW-1133">Transmembrane helix</keyword>
<feature type="region of interest" description="Disordered" evidence="1">
    <location>
        <begin position="258"/>
        <end position="290"/>
    </location>
</feature>
<dbReference type="EMBL" id="JADXDR010000096">
    <property type="protein sequence ID" value="KAI7839621.1"/>
    <property type="molecule type" value="Genomic_DNA"/>
</dbReference>
<evidence type="ECO:0000313" key="4">
    <source>
        <dbReference type="Proteomes" id="UP001205105"/>
    </source>
</evidence>
<evidence type="ECO:0000313" key="3">
    <source>
        <dbReference type="EMBL" id="KAI7839621.1"/>
    </source>
</evidence>
<feature type="transmembrane region" description="Helical" evidence="2">
    <location>
        <begin position="166"/>
        <end position="185"/>
    </location>
</feature>
<evidence type="ECO:0000256" key="2">
    <source>
        <dbReference type="SAM" id="Phobius"/>
    </source>
</evidence>
<keyword evidence="2" id="KW-0472">Membrane</keyword>
<dbReference type="Proteomes" id="UP001205105">
    <property type="component" value="Unassembled WGS sequence"/>
</dbReference>
<keyword evidence="4" id="KW-1185">Reference proteome</keyword>
<proteinExistence type="predicted"/>
<keyword evidence="2" id="KW-0812">Transmembrane</keyword>
<evidence type="ECO:0000256" key="1">
    <source>
        <dbReference type="SAM" id="MobiDB-lite"/>
    </source>
</evidence>
<accession>A0AAD5DMD7</accession>
<gene>
    <name evidence="3" type="ORF">COHA_006621</name>
</gene>
<protein>
    <submittedName>
        <fullName evidence="3">Uncharacterized protein</fullName>
    </submittedName>
</protein>
<feature type="transmembrane region" description="Helical" evidence="2">
    <location>
        <begin position="133"/>
        <end position="154"/>
    </location>
</feature>
<reference evidence="3" key="1">
    <citation type="submission" date="2020-11" db="EMBL/GenBank/DDBJ databases">
        <title>Chlorella ohadii genome sequencing and assembly.</title>
        <authorList>
            <person name="Murik O."/>
            <person name="Treves H."/>
            <person name="Kedem I."/>
            <person name="Shotland Y."/>
            <person name="Kaplan A."/>
        </authorList>
    </citation>
    <scope>NUCLEOTIDE SEQUENCE</scope>
    <source>
        <strain evidence="3">1</strain>
    </source>
</reference>
<name>A0AAD5DMD7_9CHLO</name>
<feature type="transmembrane region" description="Helical" evidence="2">
    <location>
        <begin position="55"/>
        <end position="73"/>
    </location>
</feature>
<sequence>MASLLLDLVRGALPHVPLNKGVLQANTDTFLDALPLLTMLPMASTLQLHWRRGRYADFVLFNTGFGIANAHFLGLPGSTWRGLDILMAQALLARTLGHAVGARSAPIHVLSNLVFPAALLGYAHLLADGVLTLGFASKVLVLVLLATLAAKALLEGFHTLPRYCPRYGKRTLACFAAGFAVFPLPELFPNYYWLFHSLWHVFMAEAFHLLYLQLEGAHLQRQGSSDSDANGLASQLSGGSWASAAVLLQPAQRLVRPRLRQRGRGGRSESPVQSQAGSPRMLLRSGKNLW</sequence>
<dbReference type="AlphaFoldDB" id="A0AAD5DMD7"/>
<organism evidence="3 4">
    <name type="scientific">Chlorella ohadii</name>
    <dbReference type="NCBI Taxonomy" id="2649997"/>
    <lineage>
        <taxon>Eukaryota</taxon>
        <taxon>Viridiplantae</taxon>
        <taxon>Chlorophyta</taxon>
        <taxon>core chlorophytes</taxon>
        <taxon>Trebouxiophyceae</taxon>
        <taxon>Chlorellales</taxon>
        <taxon>Chlorellaceae</taxon>
        <taxon>Chlorella clade</taxon>
        <taxon>Chlorella</taxon>
    </lineage>
</organism>
<comment type="caution">
    <text evidence="3">The sequence shown here is derived from an EMBL/GenBank/DDBJ whole genome shotgun (WGS) entry which is preliminary data.</text>
</comment>